<comment type="caution">
    <text evidence="2">The sequence shown here is derived from an EMBL/GenBank/DDBJ whole genome shotgun (WGS) entry which is preliminary data.</text>
</comment>
<sequence length="191" mass="21448">MHQSGSQMLGRLAPCCAALRGSLLSTESLERRWNQTRTFARELWSARRLTRSCNGDIFFFYCAHPSSAHQPTRSSHRCQHETFTKNTMRLNTFCSCHQDLQLSNFQRATPEPRYTPTRGTTAHGCRPAPQLAEHQEGKKAAPSQPITLHHAGVLGVSVQRFFTTVQNLTEVQPSVHHAPGSVDAVDPRRQC</sequence>
<evidence type="ECO:0000256" key="1">
    <source>
        <dbReference type="SAM" id="MobiDB-lite"/>
    </source>
</evidence>
<gene>
    <name evidence="2" type="ORF">NDU88_010568</name>
</gene>
<feature type="region of interest" description="Disordered" evidence="1">
    <location>
        <begin position="109"/>
        <end position="143"/>
    </location>
</feature>
<dbReference type="AlphaFoldDB" id="A0AAV7PYR5"/>
<keyword evidence="3" id="KW-1185">Reference proteome</keyword>
<name>A0AAV7PYR5_PLEWA</name>
<protein>
    <submittedName>
        <fullName evidence="2">Uncharacterized protein</fullName>
    </submittedName>
</protein>
<evidence type="ECO:0000313" key="3">
    <source>
        <dbReference type="Proteomes" id="UP001066276"/>
    </source>
</evidence>
<reference evidence="2" key="1">
    <citation type="journal article" date="2022" name="bioRxiv">
        <title>Sequencing and chromosome-scale assembly of the giantPleurodeles waltlgenome.</title>
        <authorList>
            <person name="Brown T."/>
            <person name="Elewa A."/>
            <person name="Iarovenko S."/>
            <person name="Subramanian E."/>
            <person name="Araus A.J."/>
            <person name="Petzold A."/>
            <person name="Susuki M."/>
            <person name="Suzuki K.-i.T."/>
            <person name="Hayashi T."/>
            <person name="Toyoda A."/>
            <person name="Oliveira C."/>
            <person name="Osipova E."/>
            <person name="Leigh N.D."/>
            <person name="Simon A."/>
            <person name="Yun M.H."/>
        </authorList>
    </citation>
    <scope>NUCLEOTIDE SEQUENCE</scope>
    <source>
        <strain evidence="2">20211129_DDA</strain>
        <tissue evidence="2">Liver</tissue>
    </source>
</reference>
<evidence type="ECO:0000313" key="2">
    <source>
        <dbReference type="EMBL" id="KAJ1132242.1"/>
    </source>
</evidence>
<accession>A0AAV7PYR5</accession>
<organism evidence="2 3">
    <name type="scientific">Pleurodeles waltl</name>
    <name type="common">Iberian ribbed newt</name>
    <dbReference type="NCBI Taxonomy" id="8319"/>
    <lineage>
        <taxon>Eukaryota</taxon>
        <taxon>Metazoa</taxon>
        <taxon>Chordata</taxon>
        <taxon>Craniata</taxon>
        <taxon>Vertebrata</taxon>
        <taxon>Euteleostomi</taxon>
        <taxon>Amphibia</taxon>
        <taxon>Batrachia</taxon>
        <taxon>Caudata</taxon>
        <taxon>Salamandroidea</taxon>
        <taxon>Salamandridae</taxon>
        <taxon>Pleurodelinae</taxon>
        <taxon>Pleurodeles</taxon>
    </lineage>
</organism>
<dbReference type="Proteomes" id="UP001066276">
    <property type="component" value="Chromosome 7"/>
</dbReference>
<dbReference type="EMBL" id="JANPWB010000011">
    <property type="protein sequence ID" value="KAJ1132242.1"/>
    <property type="molecule type" value="Genomic_DNA"/>
</dbReference>
<proteinExistence type="predicted"/>